<protein>
    <recommendedName>
        <fullName evidence="5">E3 ubiquitin-protein ligase CCNB1IP1</fullName>
    </recommendedName>
</protein>
<evidence type="ECO:0000313" key="3">
    <source>
        <dbReference type="EMBL" id="GAX75574.1"/>
    </source>
</evidence>
<dbReference type="PANTHER" id="PTHR47384:SF2">
    <property type="entry name" value="E3 UBIQUITIN-PROTEIN LIGASE CCNB1IP1 HOMOLOG"/>
    <property type="match status" value="1"/>
</dbReference>
<evidence type="ECO:0000256" key="2">
    <source>
        <dbReference type="SAM" id="MobiDB-lite"/>
    </source>
</evidence>
<gene>
    <name evidence="3" type="ORF">CEUSTIGMA_g3017.t1</name>
</gene>
<sequence length="259" mass="28142">MVLFGQGPETIMQTALAAINFYTVQQQVVSNYRESKLADKAIQMKDQCNKKLQEVHNAYQNAKRKYQSALQDKEGLEQETKELQEKYKQKAKQNQELQRMFKELQTQNDNIQRNGGNGNIAQASGVPCLSPTLSNMSGGHQMVTTVHHRSQAAVYMSGGGGTPEILRSREGGLFGSAQGPQRMPQLTNSLSPQLGGVLTDGPRKMHAMAGLQGMQNGTSAHGLQQRQQMLHMLPGGASGAQPPRLLPGGSIGPSALRGY</sequence>
<name>A0A250WXL5_9CHLO</name>
<accession>A0A250WXL5</accession>
<feature type="region of interest" description="Disordered" evidence="2">
    <location>
        <begin position="233"/>
        <end position="259"/>
    </location>
</feature>
<reference evidence="3 4" key="1">
    <citation type="submission" date="2017-08" db="EMBL/GenBank/DDBJ databases">
        <title>Acidophilic green algal genome provides insights into adaptation to an acidic environment.</title>
        <authorList>
            <person name="Hirooka S."/>
            <person name="Hirose Y."/>
            <person name="Kanesaki Y."/>
            <person name="Higuchi S."/>
            <person name="Fujiwara T."/>
            <person name="Onuma R."/>
            <person name="Era A."/>
            <person name="Ohbayashi R."/>
            <person name="Uzuka A."/>
            <person name="Nozaki H."/>
            <person name="Yoshikawa H."/>
            <person name="Miyagishima S.Y."/>
        </authorList>
    </citation>
    <scope>NUCLEOTIDE SEQUENCE [LARGE SCALE GENOMIC DNA]</scope>
    <source>
        <strain evidence="3 4">NIES-2499</strain>
    </source>
</reference>
<evidence type="ECO:0000256" key="1">
    <source>
        <dbReference type="SAM" id="Coils"/>
    </source>
</evidence>
<feature type="coiled-coil region" evidence="1">
    <location>
        <begin position="45"/>
        <end position="114"/>
    </location>
</feature>
<dbReference type="EMBL" id="BEGY01000013">
    <property type="protein sequence ID" value="GAX75574.1"/>
    <property type="molecule type" value="Genomic_DNA"/>
</dbReference>
<comment type="caution">
    <text evidence="3">The sequence shown here is derived from an EMBL/GenBank/DDBJ whole genome shotgun (WGS) entry which is preliminary data.</text>
</comment>
<evidence type="ECO:0000313" key="4">
    <source>
        <dbReference type="Proteomes" id="UP000232323"/>
    </source>
</evidence>
<proteinExistence type="predicted"/>
<dbReference type="AlphaFoldDB" id="A0A250WXL5"/>
<dbReference type="OrthoDB" id="441210at2759"/>
<dbReference type="Proteomes" id="UP000232323">
    <property type="component" value="Unassembled WGS sequence"/>
</dbReference>
<keyword evidence="1" id="KW-0175">Coiled coil</keyword>
<dbReference type="PANTHER" id="PTHR47384">
    <property type="entry name" value="E3 UBIQUITIN-PROTEIN LIGASE CCNB1IP1 HOMOLOG"/>
    <property type="match status" value="1"/>
</dbReference>
<organism evidence="3 4">
    <name type="scientific">Chlamydomonas eustigma</name>
    <dbReference type="NCBI Taxonomy" id="1157962"/>
    <lineage>
        <taxon>Eukaryota</taxon>
        <taxon>Viridiplantae</taxon>
        <taxon>Chlorophyta</taxon>
        <taxon>core chlorophytes</taxon>
        <taxon>Chlorophyceae</taxon>
        <taxon>CS clade</taxon>
        <taxon>Chlamydomonadales</taxon>
        <taxon>Chlamydomonadaceae</taxon>
        <taxon>Chlamydomonas</taxon>
    </lineage>
</organism>
<dbReference type="STRING" id="1157962.A0A250WXL5"/>
<dbReference type="InterPro" id="IPR055328">
    <property type="entry name" value="HEI10-like"/>
</dbReference>
<evidence type="ECO:0008006" key="5">
    <source>
        <dbReference type="Google" id="ProtNLM"/>
    </source>
</evidence>
<keyword evidence="4" id="KW-1185">Reference proteome</keyword>